<reference evidence="13 14" key="1">
    <citation type="submission" date="2016-11" db="EMBL/GenBank/DDBJ databases">
        <authorList>
            <person name="Jaros S."/>
            <person name="Januszkiewicz K."/>
            <person name="Wedrychowicz H."/>
        </authorList>
    </citation>
    <scope>NUCLEOTIDE SEQUENCE [LARGE SCALE GENOMIC DNA]</scope>
    <source>
        <strain evidence="13 14">DSM 29589</strain>
    </source>
</reference>
<keyword evidence="6" id="KW-0812">Transmembrane</keyword>
<name>A0A1M7HNX1_9RHOB</name>
<dbReference type="NCBIfam" id="TIGR01843">
    <property type="entry name" value="type_I_hlyD"/>
    <property type="match status" value="1"/>
</dbReference>
<protein>
    <recommendedName>
        <fullName evidence="9">Membrane fusion protein (MFP) family protein</fullName>
    </recommendedName>
</protein>
<dbReference type="InterPro" id="IPR010129">
    <property type="entry name" value="T1SS_HlyD"/>
</dbReference>
<evidence type="ECO:0000313" key="13">
    <source>
        <dbReference type="EMBL" id="SHM30088.1"/>
    </source>
</evidence>
<dbReference type="Pfam" id="PF26002">
    <property type="entry name" value="Beta-barrel_AprE"/>
    <property type="match status" value="1"/>
</dbReference>
<evidence type="ECO:0000256" key="10">
    <source>
        <dbReference type="SAM" id="Coils"/>
    </source>
</evidence>
<keyword evidence="3 9" id="KW-0813">Transport</keyword>
<organism evidence="13 14">
    <name type="scientific">Roseovarius pacificus</name>
    <dbReference type="NCBI Taxonomy" id="337701"/>
    <lineage>
        <taxon>Bacteria</taxon>
        <taxon>Pseudomonadati</taxon>
        <taxon>Pseudomonadota</taxon>
        <taxon>Alphaproteobacteria</taxon>
        <taxon>Rhodobacterales</taxon>
        <taxon>Roseobacteraceae</taxon>
        <taxon>Roseovarius</taxon>
    </lineage>
</organism>
<evidence type="ECO:0000256" key="3">
    <source>
        <dbReference type="ARBA" id="ARBA00022448"/>
    </source>
</evidence>
<dbReference type="AlphaFoldDB" id="A0A1M7HNX1"/>
<feature type="coiled-coil region" evidence="10">
    <location>
        <begin position="143"/>
        <end position="236"/>
    </location>
</feature>
<dbReference type="InterPro" id="IPR058781">
    <property type="entry name" value="HH_AprE-like"/>
</dbReference>
<dbReference type="Pfam" id="PF25994">
    <property type="entry name" value="HH_AprE"/>
    <property type="match status" value="1"/>
</dbReference>
<dbReference type="Gene3D" id="2.40.30.170">
    <property type="match status" value="1"/>
</dbReference>
<evidence type="ECO:0000259" key="11">
    <source>
        <dbReference type="Pfam" id="PF25994"/>
    </source>
</evidence>
<dbReference type="OrthoDB" id="9810980at2"/>
<evidence type="ECO:0000256" key="4">
    <source>
        <dbReference type="ARBA" id="ARBA00022475"/>
    </source>
</evidence>
<evidence type="ECO:0000256" key="5">
    <source>
        <dbReference type="ARBA" id="ARBA00022519"/>
    </source>
</evidence>
<keyword evidence="14" id="KW-1185">Reference proteome</keyword>
<evidence type="ECO:0000256" key="1">
    <source>
        <dbReference type="ARBA" id="ARBA00004377"/>
    </source>
</evidence>
<dbReference type="InterPro" id="IPR050739">
    <property type="entry name" value="MFP"/>
</dbReference>
<evidence type="ECO:0000256" key="7">
    <source>
        <dbReference type="ARBA" id="ARBA00022989"/>
    </source>
</evidence>
<evidence type="ECO:0000313" key="14">
    <source>
        <dbReference type="Proteomes" id="UP000183974"/>
    </source>
</evidence>
<gene>
    <name evidence="13" type="ORF">SAMN05444398_11339</name>
</gene>
<dbReference type="Proteomes" id="UP000183974">
    <property type="component" value="Unassembled WGS sequence"/>
</dbReference>
<evidence type="ECO:0000256" key="6">
    <source>
        <dbReference type="ARBA" id="ARBA00022692"/>
    </source>
</evidence>
<feature type="domain" description="AprE-like beta-barrel" evidence="12">
    <location>
        <begin position="321"/>
        <end position="410"/>
    </location>
</feature>
<comment type="similarity">
    <text evidence="2 9">Belongs to the membrane fusion protein (MFP) (TC 8.A.1) family.</text>
</comment>
<keyword evidence="5 9" id="KW-0997">Cell inner membrane</keyword>
<evidence type="ECO:0000259" key="12">
    <source>
        <dbReference type="Pfam" id="PF26002"/>
    </source>
</evidence>
<comment type="subcellular location">
    <subcellularLocation>
        <location evidence="1 9">Cell inner membrane</location>
        <topology evidence="1 9">Single-pass membrane protein</topology>
    </subcellularLocation>
</comment>
<evidence type="ECO:0000256" key="2">
    <source>
        <dbReference type="ARBA" id="ARBA00009477"/>
    </source>
</evidence>
<evidence type="ECO:0000256" key="9">
    <source>
        <dbReference type="RuleBase" id="RU365093"/>
    </source>
</evidence>
<proteinExistence type="inferred from homology"/>
<dbReference type="STRING" id="337701.SAMN05444398_11339"/>
<dbReference type="GO" id="GO:0005886">
    <property type="term" value="C:plasma membrane"/>
    <property type="evidence" value="ECO:0007669"/>
    <property type="project" value="UniProtKB-SubCell"/>
</dbReference>
<dbReference type="PANTHER" id="PTHR30386">
    <property type="entry name" value="MEMBRANE FUSION SUBUNIT OF EMRAB-TOLC MULTIDRUG EFFLUX PUMP"/>
    <property type="match status" value="1"/>
</dbReference>
<feature type="coiled-coil region" evidence="10">
    <location>
        <begin position="92"/>
        <end position="119"/>
    </location>
</feature>
<feature type="domain" description="AprE-like long alpha-helical hairpin" evidence="11">
    <location>
        <begin position="89"/>
        <end position="278"/>
    </location>
</feature>
<dbReference type="InterPro" id="IPR058982">
    <property type="entry name" value="Beta-barrel_AprE"/>
</dbReference>
<accession>A0A1M7HNX1</accession>
<evidence type="ECO:0000256" key="8">
    <source>
        <dbReference type="ARBA" id="ARBA00023136"/>
    </source>
</evidence>
<dbReference type="EMBL" id="FRBR01000013">
    <property type="protein sequence ID" value="SHM30088.1"/>
    <property type="molecule type" value="Genomic_DNA"/>
</dbReference>
<keyword evidence="10" id="KW-0175">Coiled coil</keyword>
<dbReference type="GO" id="GO:0015031">
    <property type="term" value="P:protein transport"/>
    <property type="evidence" value="ECO:0007669"/>
    <property type="project" value="InterPro"/>
</dbReference>
<dbReference type="PRINTS" id="PR01490">
    <property type="entry name" value="RTXTOXIND"/>
</dbReference>
<sequence length="432" mass="47544">MDEDPKWKGVLPLTAGILALVALVGGLGLWSVRAELSGAVVAPGQVKVETNRQAVQHPEGGVVGDLLVKDSYRVDEGDILIQLDGRRPKSELSIVEAQLRELSARKARLQAERDNAGEIAFDPGLIALAASRPEVDKLLQGERTLFQSRNESLEQEVSLLNEQNQQIEDRIAGLQAQLDALNEQASLTQDDLDSERQLLDQNLTRASRVSELMRELAGLKGQIGRLEAESAELRGQKTSNGIALLQLKTQRRENAVSRLRDLEFREIELAERRLSLQDTISRLDIRAPVGGIVYGLQVFGAQSVVQAAQPLMYIVPQDQPLIVSARVDTIHIDEVYAGQEASLQFSAFDQRGIPELKGAVRSLSADVLRDEATGEAYYSVEIVPESSEITKLQGQTLLPGMPVQSFIQTGARSPLTYLIEPMASFFHRAFRE</sequence>
<keyword evidence="4 9" id="KW-1003">Cell membrane</keyword>
<dbReference type="PANTHER" id="PTHR30386:SF17">
    <property type="entry name" value="ALKALINE PROTEASE SECRETION PROTEIN APRE"/>
    <property type="match status" value="1"/>
</dbReference>
<keyword evidence="8" id="KW-0472">Membrane</keyword>
<keyword evidence="7" id="KW-1133">Transmembrane helix</keyword>